<dbReference type="InterPro" id="IPR046357">
    <property type="entry name" value="PPIase_dom_sf"/>
</dbReference>
<evidence type="ECO:0000256" key="4">
    <source>
        <dbReference type="ARBA" id="ARBA00023110"/>
    </source>
</evidence>
<accession>A0AAN2BKZ8</accession>
<organism evidence="10 11">
    <name type="scientific">Marinagarivorans cellulosilyticus</name>
    <dbReference type="NCBI Taxonomy" id="2721545"/>
    <lineage>
        <taxon>Bacteria</taxon>
        <taxon>Pseudomonadati</taxon>
        <taxon>Pseudomonadota</taxon>
        <taxon>Gammaproteobacteria</taxon>
        <taxon>Cellvibrionales</taxon>
        <taxon>Cellvibrionaceae</taxon>
        <taxon>Marinagarivorans</taxon>
    </lineage>
</organism>
<evidence type="ECO:0000256" key="2">
    <source>
        <dbReference type="ARBA" id="ARBA00006577"/>
    </source>
</evidence>
<proteinExistence type="inferred from homology"/>
<dbReference type="AlphaFoldDB" id="A0AAN2BKZ8"/>
<dbReference type="FunFam" id="3.10.50.40:FF:000045">
    <property type="entry name" value="Peptidyl-prolyl cis-trans isomerase"/>
    <property type="match status" value="1"/>
</dbReference>
<dbReference type="GO" id="GO:0016020">
    <property type="term" value="C:membrane"/>
    <property type="evidence" value="ECO:0007669"/>
    <property type="project" value="InterPro"/>
</dbReference>
<keyword evidence="3 8" id="KW-0732">Signal</keyword>
<evidence type="ECO:0000256" key="8">
    <source>
        <dbReference type="SAM" id="SignalP"/>
    </source>
</evidence>
<dbReference type="InterPro" id="IPR001179">
    <property type="entry name" value="PPIase_FKBP_dom"/>
</dbReference>
<gene>
    <name evidence="10" type="ORF">MARGE09_P2691</name>
</gene>
<dbReference type="RefSeq" id="WP_236982865.1">
    <property type="nucleotide sequence ID" value="NZ_AP023086.1"/>
</dbReference>
<dbReference type="InterPro" id="IPR000774">
    <property type="entry name" value="PPIase_FKBP_N"/>
</dbReference>
<comment type="similarity">
    <text evidence="2 7">Belongs to the FKBP-type PPIase family.</text>
</comment>
<dbReference type="InterPro" id="IPR008104">
    <property type="entry name" value="INFPOTNTIATR"/>
</dbReference>
<keyword evidence="5 6" id="KW-0413">Isomerase</keyword>
<dbReference type="EC" id="5.2.1.8" evidence="7"/>
<feature type="signal peptide" evidence="8">
    <location>
        <begin position="1"/>
        <end position="18"/>
    </location>
</feature>
<dbReference type="Pfam" id="PF01346">
    <property type="entry name" value="FKBP_N"/>
    <property type="match status" value="1"/>
</dbReference>
<evidence type="ECO:0000256" key="6">
    <source>
        <dbReference type="PROSITE-ProRule" id="PRU00277"/>
    </source>
</evidence>
<evidence type="ECO:0000313" key="11">
    <source>
        <dbReference type="Proteomes" id="UP001320119"/>
    </source>
</evidence>
<evidence type="ECO:0000259" key="9">
    <source>
        <dbReference type="PROSITE" id="PS50059"/>
    </source>
</evidence>
<sequence length="262" mass="28172">MKTLFSRKHTFLAAAVTAALMTTGCNKPAEKAVAPAAAQTELTSLEQKVTYIVGYRMAKQAQQGEFALDKGVMGMAIQDVADEKEPRIAQEDQQKIMMEFQTQQEAKRKAETDKASAENLAKGKAFLEENAKKDGVKTTESGLQYKVITAVEDAASPKAEDTVKVHYHGTLIDGTVFDSSVDRGQPVTFPVSGVIQGWVEGLQLMKLGEKYELYIPAELAYGENGTGPIGPNAALIFEVELIEINPEAPAGHPHGGGDGHGH</sequence>
<dbReference type="InterPro" id="IPR036944">
    <property type="entry name" value="PPIase_FKBP_N_sf"/>
</dbReference>
<dbReference type="Gene3D" id="3.10.50.40">
    <property type="match status" value="1"/>
</dbReference>
<dbReference type="PANTHER" id="PTHR43811:SF19">
    <property type="entry name" value="39 KDA FK506-BINDING NUCLEAR PROTEIN"/>
    <property type="match status" value="1"/>
</dbReference>
<dbReference type="PROSITE" id="PS51257">
    <property type="entry name" value="PROKAR_LIPOPROTEIN"/>
    <property type="match status" value="1"/>
</dbReference>
<protein>
    <recommendedName>
        <fullName evidence="7">Peptidyl-prolyl cis-trans isomerase</fullName>
        <ecNumber evidence="7">5.2.1.8</ecNumber>
    </recommendedName>
</protein>
<dbReference type="PROSITE" id="PS50059">
    <property type="entry name" value="FKBP_PPIASE"/>
    <property type="match status" value="1"/>
</dbReference>
<dbReference type="EMBL" id="AP023086">
    <property type="protein sequence ID" value="BCD98490.1"/>
    <property type="molecule type" value="Genomic_DNA"/>
</dbReference>
<keyword evidence="4 6" id="KW-0697">Rotamase</keyword>
<dbReference type="Gene3D" id="1.10.287.460">
    <property type="entry name" value="Peptidyl-prolyl cis-trans isomerase, FKBP-type, N-terminal domain"/>
    <property type="match status" value="1"/>
</dbReference>
<dbReference type="GO" id="GO:0006457">
    <property type="term" value="P:protein folding"/>
    <property type="evidence" value="ECO:0007669"/>
    <property type="project" value="InterPro"/>
</dbReference>
<dbReference type="Proteomes" id="UP001320119">
    <property type="component" value="Chromosome"/>
</dbReference>
<feature type="domain" description="PPIase FKBP-type" evidence="9">
    <location>
        <begin position="160"/>
        <end position="245"/>
    </location>
</feature>
<feature type="chain" id="PRO_5042853497" description="Peptidyl-prolyl cis-trans isomerase" evidence="8">
    <location>
        <begin position="19"/>
        <end position="262"/>
    </location>
</feature>
<keyword evidence="11" id="KW-1185">Reference proteome</keyword>
<evidence type="ECO:0000256" key="1">
    <source>
        <dbReference type="ARBA" id="ARBA00000971"/>
    </source>
</evidence>
<evidence type="ECO:0000256" key="7">
    <source>
        <dbReference type="RuleBase" id="RU003915"/>
    </source>
</evidence>
<evidence type="ECO:0000256" key="3">
    <source>
        <dbReference type="ARBA" id="ARBA00022729"/>
    </source>
</evidence>
<dbReference type="GO" id="GO:0003755">
    <property type="term" value="F:peptidyl-prolyl cis-trans isomerase activity"/>
    <property type="evidence" value="ECO:0007669"/>
    <property type="project" value="UniProtKB-UniRule"/>
</dbReference>
<dbReference type="SUPFAM" id="SSF54534">
    <property type="entry name" value="FKBP-like"/>
    <property type="match status" value="1"/>
</dbReference>
<dbReference type="PRINTS" id="PR01730">
    <property type="entry name" value="INFPOTNTIATR"/>
</dbReference>
<dbReference type="PANTHER" id="PTHR43811">
    <property type="entry name" value="FKBP-TYPE PEPTIDYL-PROLYL CIS-TRANS ISOMERASE FKPA"/>
    <property type="match status" value="1"/>
</dbReference>
<dbReference type="Pfam" id="PF00254">
    <property type="entry name" value="FKBP_C"/>
    <property type="match status" value="1"/>
</dbReference>
<comment type="catalytic activity">
    <reaction evidence="1 6 7">
        <text>[protein]-peptidylproline (omega=180) = [protein]-peptidylproline (omega=0)</text>
        <dbReference type="Rhea" id="RHEA:16237"/>
        <dbReference type="Rhea" id="RHEA-COMP:10747"/>
        <dbReference type="Rhea" id="RHEA-COMP:10748"/>
        <dbReference type="ChEBI" id="CHEBI:83833"/>
        <dbReference type="ChEBI" id="CHEBI:83834"/>
        <dbReference type="EC" id="5.2.1.8"/>
    </reaction>
</comment>
<dbReference type="KEGG" id="marq:MARGE09_P2691"/>
<evidence type="ECO:0000256" key="5">
    <source>
        <dbReference type="ARBA" id="ARBA00023235"/>
    </source>
</evidence>
<evidence type="ECO:0000313" key="10">
    <source>
        <dbReference type="EMBL" id="BCD98490.1"/>
    </source>
</evidence>
<name>A0AAN2BKZ8_9GAMM</name>
<reference evidence="10 11" key="1">
    <citation type="journal article" date="2022" name="IScience">
        <title>An ultrasensitive nanofiber-based assay for enzymatic hydrolysis and deep-sea microbial degradation of cellulose.</title>
        <authorList>
            <person name="Tsudome M."/>
            <person name="Tachioka M."/>
            <person name="Miyazaki M."/>
            <person name="Uchimura K."/>
            <person name="Tsuda M."/>
            <person name="Takaki Y."/>
            <person name="Deguchi S."/>
        </authorList>
    </citation>
    <scope>NUCLEOTIDE SEQUENCE [LARGE SCALE GENOMIC DNA]</scope>
    <source>
        <strain evidence="10 11">GE09</strain>
    </source>
</reference>